<gene>
    <name evidence="2" type="ORF">GM51_20270</name>
</gene>
<protein>
    <recommendedName>
        <fullName evidence="1">SGNH hydrolase-type esterase domain-containing protein</fullName>
    </recommendedName>
</protein>
<dbReference type="AlphaFoldDB" id="A0A094S5T5"/>
<dbReference type="PANTHER" id="PTHR30383">
    <property type="entry name" value="THIOESTERASE 1/PROTEASE 1/LYSOPHOSPHOLIPASE L1"/>
    <property type="match status" value="1"/>
</dbReference>
<dbReference type="Pfam" id="PF13472">
    <property type="entry name" value="Lipase_GDSL_2"/>
    <property type="match status" value="1"/>
</dbReference>
<evidence type="ECO:0000259" key="1">
    <source>
        <dbReference type="Pfam" id="PF13472"/>
    </source>
</evidence>
<comment type="caution">
    <text evidence="2">The sequence shown here is derived from an EMBL/GenBank/DDBJ whole genome shotgun (WGS) entry which is preliminary data.</text>
</comment>
<evidence type="ECO:0000313" key="2">
    <source>
        <dbReference type="EMBL" id="KGA13248.1"/>
    </source>
</evidence>
<sequence length="327" mass="36933">MITTNKNETTLSMSQKLLQLRLKPNLRVVALGDSSVYGIGDLGGNESETGYGWTGRIAYDLQATKYLNLSKNGARASDVFNEQLPSAISVRADLALICVGGNDALRNNFDPVKVAHHLYKTVSELEENGTVVVLLALHDPSKIAPAPKSIKHVLLDRALQVNAALKWVASKTNAFLIEIMDKELIYEKNLWHIDRMHPGPKGHQFIADLVRRELSLPRRSKEKLSTESNRERKAKTIWLLTNGFKWFARRSIDLLPALIYLIIKDALRLRSISSGYALRLKLYLEVILLNLFEDGFKVLRQKTEEPVDAFNISFAWRTPSKTNMLIQ</sequence>
<dbReference type="Gene3D" id="3.40.50.1110">
    <property type="entry name" value="SGNH hydrolase"/>
    <property type="match status" value="1"/>
</dbReference>
<dbReference type="InterPro" id="IPR036514">
    <property type="entry name" value="SGNH_hydro_sf"/>
</dbReference>
<dbReference type="InterPro" id="IPR051532">
    <property type="entry name" value="Ester_Hydrolysis_Enzymes"/>
</dbReference>
<dbReference type="EMBL" id="JNSL01000195">
    <property type="protein sequence ID" value="KGA13248.1"/>
    <property type="molecule type" value="Genomic_DNA"/>
</dbReference>
<dbReference type="CDD" id="cd01832">
    <property type="entry name" value="SGNH_hydrolase_like_1"/>
    <property type="match status" value="1"/>
</dbReference>
<proteinExistence type="predicted"/>
<accession>A0A094S5T5</accession>
<organism evidence="2">
    <name type="scientific">freshwater metagenome</name>
    <dbReference type="NCBI Taxonomy" id="449393"/>
    <lineage>
        <taxon>unclassified sequences</taxon>
        <taxon>metagenomes</taxon>
        <taxon>ecological metagenomes</taxon>
    </lineage>
</organism>
<dbReference type="InterPro" id="IPR013830">
    <property type="entry name" value="SGNH_hydro"/>
</dbReference>
<reference evidence="2" key="1">
    <citation type="submission" date="2014-06" db="EMBL/GenBank/DDBJ databases">
        <title>Key roles for freshwater Actinobacteria revealed by deep metagenomic sequencing.</title>
        <authorList>
            <person name="Ghai R."/>
            <person name="Mizuno C.M."/>
            <person name="Picazo A."/>
            <person name="Camacho A."/>
            <person name="Rodriguez-Valera F."/>
        </authorList>
    </citation>
    <scope>NUCLEOTIDE SEQUENCE</scope>
</reference>
<feature type="domain" description="SGNH hydrolase-type esterase" evidence="1">
    <location>
        <begin position="30"/>
        <end position="204"/>
    </location>
</feature>
<name>A0A094S5T5_9ZZZZ</name>
<dbReference type="SUPFAM" id="SSF52266">
    <property type="entry name" value="SGNH hydrolase"/>
    <property type="match status" value="1"/>
</dbReference>